<reference evidence="1" key="1">
    <citation type="submission" date="2018-07" db="EMBL/GenBank/DDBJ databases">
        <authorList>
            <person name="Quirk P.G."/>
            <person name="Krulwich T.A."/>
        </authorList>
    </citation>
    <scope>NUCLEOTIDE SEQUENCE</scope>
</reference>
<proteinExistence type="predicted"/>
<sequence>MAGVGTVGAAAALQASDLGGEFSGLGQV</sequence>
<organism evidence="1">
    <name type="scientific">metagenome</name>
    <dbReference type="NCBI Taxonomy" id="256318"/>
    <lineage>
        <taxon>unclassified sequences</taxon>
        <taxon>metagenomes</taxon>
    </lineage>
</organism>
<gene>
    <name evidence="1" type="ORF">DF3PB_530002</name>
</gene>
<protein>
    <submittedName>
        <fullName evidence="1">Uncharacterized protein</fullName>
    </submittedName>
</protein>
<evidence type="ECO:0000313" key="1">
    <source>
        <dbReference type="EMBL" id="SUS07909.1"/>
    </source>
</evidence>
<name>A0A380TJN0_9ZZZZ</name>
<dbReference type="EMBL" id="UIDG01000479">
    <property type="protein sequence ID" value="SUS07909.1"/>
    <property type="molecule type" value="Genomic_DNA"/>
</dbReference>
<dbReference type="AlphaFoldDB" id="A0A380TJN0"/>
<accession>A0A380TJN0</accession>